<dbReference type="EMBL" id="VOIH02000002">
    <property type="protein sequence ID" value="KAF3453217.1"/>
    <property type="molecule type" value="Genomic_DNA"/>
</dbReference>
<accession>A0A8K0MP30</accession>
<evidence type="ECO:0000313" key="1">
    <source>
        <dbReference type="EMBL" id="KAF3453217.1"/>
    </source>
</evidence>
<organism evidence="1 2">
    <name type="scientific">Rhamnella rubrinervis</name>
    <dbReference type="NCBI Taxonomy" id="2594499"/>
    <lineage>
        <taxon>Eukaryota</taxon>
        <taxon>Viridiplantae</taxon>
        <taxon>Streptophyta</taxon>
        <taxon>Embryophyta</taxon>
        <taxon>Tracheophyta</taxon>
        <taxon>Spermatophyta</taxon>
        <taxon>Magnoliopsida</taxon>
        <taxon>eudicotyledons</taxon>
        <taxon>Gunneridae</taxon>
        <taxon>Pentapetalae</taxon>
        <taxon>rosids</taxon>
        <taxon>fabids</taxon>
        <taxon>Rosales</taxon>
        <taxon>Rhamnaceae</taxon>
        <taxon>rhamnoid group</taxon>
        <taxon>Rhamneae</taxon>
        <taxon>Rhamnella</taxon>
    </lineage>
</organism>
<comment type="caution">
    <text evidence="1">The sequence shown here is derived from an EMBL/GenBank/DDBJ whole genome shotgun (WGS) entry which is preliminary data.</text>
</comment>
<keyword evidence="2" id="KW-1185">Reference proteome</keyword>
<protein>
    <submittedName>
        <fullName evidence="1">Uncharacterized protein</fullName>
    </submittedName>
</protein>
<gene>
    <name evidence="1" type="ORF">FNV43_RR03656</name>
</gene>
<proteinExistence type="predicted"/>
<sequence>MNPLAKRSEKASDVMQCETGHQVAVDASRTRPLVIKKPSFLLNLSSWRCGIGHRRLDASASASLKSSTIHPLGGGPRPTSVDTSSIPLVIPPHWGPGQSGALRSSRSFYRDIVSNLAPRPAVWGFVGLPEVTHPKIAQAQL</sequence>
<name>A0A8K0MP30_9ROSA</name>
<evidence type="ECO:0000313" key="2">
    <source>
        <dbReference type="Proteomes" id="UP000796880"/>
    </source>
</evidence>
<dbReference type="AlphaFoldDB" id="A0A8K0MP30"/>
<dbReference type="Proteomes" id="UP000796880">
    <property type="component" value="Unassembled WGS sequence"/>
</dbReference>
<reference evidence="1" key="1">
    <citation type="submission" date="2020-03" db="EMBL/GenBank/DDBJ databases">
        <title>A high-quality chromosome-level genome assembly of a woody plant with both climbing and erect habits, Rhamnella rubrinervis.</title>
        <authorList>
            <person name="Lu Z."/>
            <person name="Yang Y."/>
            <person name="Zhu X."/>
            <person name="Sun Y."/>
        </authorList>
    </citation>
    <scope>NUCLEOTIDE SEQUENCE</scope>
    <source>
        <strain evidence="1">BYM</strain>
        <tissue evidence="1">Leaf</tissue>
    </source>
</reference>